<feature type="transmembrane region" description="Helical" evidence="1">
    <location>
        <begin position="179"/>
        <end position="199"/>
    </location>
</feature>
<evidence type="ECO:0000256" key="1">
    <source>
        <dbReference type="SAM" id="Phobius"/>
    </source>
</evidence>
<feature type="transmembrane region" description="Helical" evidence="1">
    <location>
        <begin position="253"/>
        <end position="279"/>
    </location>
</feature>
<proteinExistence type="predicted"/>
<accession>A0A0W0EXZ5</accession>
<gene>
    <name evidence="2" type="ORF">WG66_18396</name>
</gene>
<sequence>MRAREVGNTLSYISPFNSVVQLRLTRLGSQSKRPWVPNQIRGHMSSSKPWRCDIAGSDYCVRQFTVTPVVTVAIQFLLYGTFFKFRQHIKIHRALFSGSYAVLYGICIFFLTKRKRHRYILHCIAISALFLLATVGLVTNTVNAAAYAAFMFHESAPMDSLEASQKSGQDLMKTIGNTGVVAVIVYVVANMIGDAILLWRCYHIWGSRLKIIILPTLLCLGSNTLAITDSVLADPLKPEFDGEGSFYSLSPPKLLISFLFVTMFANAILTLMIAGRIFYITRQAMRLLGSHVRRTYKTIIALILESGMLYPFALILYATVLISMWVKGTTGSGGASSKSQVATDLIAQVMAYSLVQFVGIAPTLIIVRTGLGISVENVESTVQTIRVELTEQEISPEIHRASRIAFRHSLRSTDPTSSDVENLELQIPQSKSMRVSS</sequence>
<dbReference type="AlphaFoldDB" id="A0A0W0EXZ5"/>
<dbReference type="EMBL" id="LATX01002457">
    <property type="protein sequence ID" value="KTB28952.1"/>
    <property type="molecule type" value="Genomic_DNA"/>
</dbReference>
<keyword evidence="1" id="KW-0812">Transmembrane</keyword>
<feature type="transmembrane region" description="Helical" evidence="1">
    <location>
        <begin position="211"/>
        <end position="233"/>
    </location>
</feature>
<protein>
    <submittedName>
        <fullName evidence="2">Uncharacterized protein</fullName>
    </submittedName>
</protein>
<feature type="transmembrane region" description="Helical" evidence="1">
    <location>
        <begin position="119"/>
        <end position="150"/>
    </location>
</feature>
<feature type="transmembrane region" description="Helical" evidence="1">
    <location>
        <begin position="64"/>
        <end position="82"/>
    </location>
</feature>
<keyword evidence="1" id="KW-0472">Membrane</keyword>
<feature type="transmembrane region" description="Helical" evidence="1">
    <location>
        <begin position="94"/>
        <end position="112"/>
    </location>
</feature>
<reference evidence="2 3" key="1">
    <citation type="submission" date="2015-12" db="EMBL/GenBank/DDBJ databases">
        <title>Draft genome sequence of Moniliophthora roreri, the causal agent of frosty pod rot of cacao.</title>
        <authorList>
            <person name="Aime M.C."/>
            <person name="Diaz-Valderrama J.R."/>
            <person name="Kijpornyongpan T."/>
            <person name="Phillips-Mora W."/>
        </authorList>
    </citation>
    <scope>NUCLEOTIDE SEQUENCE [LARGE SCALE GENOMIC DNA]</scope>
    <source>
        <strain evidence="2 3">MCA 2952</strain>
    </source>
</reference>
<dbReference type="Proteomes" id="UP000054988">
    <property type="component" value="Unassembled WGS sequence"/>
</dbReference>
<keyword evidence="1" id="KW-1133">Transmembrane helix</keyword>
<name>A0A0W0EXZ5_MONRR</name>
<comment type="caution">
    <text evidence="2">The sequence shown here is derived from an EMBL/GenBank/DDBJ whole genome shotgun (WGS) entry which is preliminary data.</text>
</comment>
<evidence type="ECO:0000313" key="2">
    <source>
        <dbReference type="EMBL" id="KTB28952.1"/>
    </source>
</evidence>
<evidence type="ECO:0000313" key="3">
    <source>
        <dbReference type="Proteomes" id="UP000054988"/>
    </source>
</evidence>
<feature type="transmembrane region" description="Helical" evidence="1">
    <location>
        <begin position="299"/>
        <end position="325"/>
    </location>
</feature>
<feature type="transmembrane region" description="Helical" evidence="1">
    <location>
        <begin position="345"/>
        <end position="367"/>
    </location>
</feature>
<organism evidence="2 3">
    <name type="scientific">Moniliophthora roreri</name>
    <name type="common">Frosty pod rot fungus</name>
    <name type="synonym">Monilia roreri</name>
    <dbReference type="NCBI Taxonomy" id="221103"/>
    <lineage>
        <taxon>Eukaryota</taxon>
        <taxon>Fungi</taxon>
        <taxon>Dikarya</taxon>
        <taxon>Basidiomycota</taxon>
        <taxon>Agaricomycotina</taxon>
        <taxon>Agaricomycetes</taxon>
        <taxon>Agaricomycetidae</taxon>
        <taxon>Agaricales</taxon>
        <taxon>Marasmiineae</taxon>
        <taxon>Marasmiaceae</taxon>
        <taxon>Moniliophthora</taxon>
    </lineage>
</organism>